<dbReference type="InterPro" id="IPR037046">
    <property type="entry name" value="AlkA_N_sf"/>
</dbReference>
<dbReference type="PANTHER" id="PTHR43003">
    <property type="entry name" value="DNA-3-METHYLADENINE GLYCOSYLASE"/>
    <property type="match status" value="1"/>
</dbReference>
<evidence type="ECO:0000256" key="7">
    <source>
        <dbReference type="ARBA" id="ARBA00022763"/>
    </source>
</evidence>
<dbReference type="PANTHER" id="PTHR43003:SF13">
    <property type="entry name" value="DNA-3-METHYLADENINE GLYCOSYLASE 2"/>
    <property type="match status" value="1"/>
</dbReference>
<reference evidence="15 16" key="1">
    <citation type="submission" date="2020-03" db="EMBL/GenBank/DDBJ databases">
        <title>Above-ground endophytic microbial communities from plants in different locations in the United States.</title>
        <authorList>
            <person name="Frank C."/>
        </authorList>
    </citation>
    <scope>NUCLEOTIDE SEQUENCE [LARGE SCALE GENOMIC DNA]</scope>
    <source>
        <strain evidence="15 16">WW7</strain>
    </source>
</reference>
<dbReference type="InterPro" id="IPR023170">
    <property type="entry name" value="HhH_base_excis_C"/>
</dbReference>
<evidence type="ECO:0000256" key="5">
    <source>
        <dbReference type="ARBA" id="ARBA00022679"/>
    </source>
</evidence>
<evidence type="ECO:0000256" key="12">
    <source>
        <dbReference type="ARBA" id="ARBA00023163"/>
    </source>
</evidence>
<keyword evidence="13" id="KW-0234">DNA repair</keyword>
<evidence type="ECO:0000256" key="2">
    <source>
        <dbReference type="ARBA" id="ARBA00001947"/>
    </source>
</evidence>
<dbReference type="InterPro" id="IPR009057">
    <property type="entry name" value="Homeodomain-like_sf"/>
</dbReference>
<dbReference type="EMBL" id="JAAOYO010000003">
    <property type="protein sequence ID" value="NII41379.1"/>
    <property type="molecule type" value="Genomic_DNA"/>
</dbReference>
<comment type="cofactor">
    <cofactor evidence="2">
        <name>Zn(2+)</name>
        <dbReference type="ChEBI" id="CHEBI:29105"/>
    </cofactor>
</comment>
<proteinExistence type="predicted"/>
<dbReference type="Pfam" id="PF02805">
    <property type="entry name" value="Ada_Zn_binding"/>
    <property type="match status" value="1"/>
</dbReference>
<keyword evidence="12" id="KW-0804">Transcription</keyword>
<dbReference type="Gene3D" id="3.40.10.10">
    <property type="entry name" value="DNA Methylphosphotriester Repair Domain"/>
    <property type="match status" value="1"/>
</dbReference>
<dbReference type="SUPFAM" id="SSF57884">
    <property type="entry name" value="Ada DNA repair protein, N-terminal domain (N-Ada 10)"/>
    <property type="match status" value="1"/>
</dbReference>
<dbReference type="Pfam" id="PF06029">
    <property type="entry name" value="AlkA_N"/>
    <property type="match status" value="1"/>
</dbReference>
<evidence type="ECO:0000256" key="13">
    <source>
        <dbReference type="ARBA" id="ARBA00023204"/>
    </source>
</evidence>
<dbReference type="Gene3D" id="1.10.340.30">
    <property type="entry name" value="Hypothetical protein, domain 2"/>
    <property type="match status" value="1"/>
</dbReference>
<dbReference type="PROSITE" id="PS01124">
    <property type="entry name" value="HTH_ARAC_FAMILY_2"/>
    <property type="match status" value="1"/>
</dbReference>
<keyword evidence="15" id="KW-0326">Glycosidase</keyword>
<keyword evidence="5" id="KW-0808">Transferase</keyword>
<evidence type="ECO:0000256" key="10">
    <source>
        <dbReference type="ARBA" id="ARBA00023125"/>
    </source>
</evidence>
<dbReference type="Gene3D" id="1.10.10.60">
    <property type="entry name" value="Homeodomain-like"/>
    <property type="match status" value="1"/>
</dbReference>
<dbReference type="CDD" id="cd00056">
    <property type="entry name" value="ENDO3c"/>
    <property type="match status" value="1"/>
</dbReference>
<dbReference type="GO" id="GO:0003905">
    <property type="term" value="F:alkylbase DNA N-glycosylase activity"/>
    <property type="evidence" value="ECO:0007669"/>
    <property type="project" value="UniProtKB-EC"/>
</dbReference>
<dbReference type="InterPro" id="IPR035451">
    <property type="entry name" value="Ada-like_dom_sf"/>
</dbReference>
<organism evidence="15 16">
    <name type="scientific">Curtobacterium salicis</name>
    <dbReference type="NCBI Taxonomy" id="1779862"/>
    <lineage>
        <taxon>Bacteria</taxon>
        <taxon>Bacillati</taxon>
        <taxon>Actinomycetota</taxon>
        <taxon>Actinomycetes</taxon>
        <taxon>Micrococcales</taxon>
        <taxon>Microbacteriaceae</taxon>
        <taxon>Curtobacterium</taxon>
    </lineage>
</organism>
<dbReference type="Gene3D" id="3.30.310.20">
    <property type="entry name" value="DNA-3-methyladenine glycosylase AlkA, N-terminal domain"/>
    <property type="match status" value="1"/>
</dbReference>
<comment type="caution">
    <text evidence="15">The sequence shown here is derived from an EMBL/GenBank/DDBJ whole genome shotgun (WGS) entry which is preliminary data.</text>
</comment>
<accession>A0ABX0TB21</accession>
<dbReference type="SUPFAM" id="SSF48150">
    <property type="entry name" value="DNA-glycosylase"/>
    <property type="match status" value="1"/>
</dbReference>
<keyword evidence="15" id="KW-0378">Hydrolase</keyword>
<evidence type="ECO:0000313" key="15">
    <source>
        <dbReference type="EMBL" id="NII41379.1"/>
    </source>
</evidence>
<evidence type="ECO:0000256" key="11">
    <source>
        <dbReference type="ARBA" id="ARBA00023159"/>
    </source>
</evidence>
<gene>
    <name evidence="15" type="ORF">E9228_002026</name>
</gene>
<dbReference type="InterPro" id="IPR004026">
    <property type="entry name" value="Ada_DNA_repair_Zn-bd"/>
</dbReference>
<dbReference type="Proteomes" id="UP001318300">
    <property type="component" value="Unassembled WGS sequence"/>
</dbReference>
<dbReference type="SMART" id="SM00478">
    <property type="entry name" value="ENDO3c"/>
    <property type="match status" value="1"/>
</dbReference>
<dbReference type="SMART" id="SM01009">
    <property type="entry name" value="AlkA_N"/>
    <property type="match status" value="1"/>
</dbReference>
<dbReference type="SUPFAM" id="SSF46689">
    <property type="entry name" value="Homeodomain-like"/>
    <property type="match status" value="1"/>
</dbReference>
<evidence type="ECO:0000256" key="1">
    <source>
        <dbReference type="ARBA" id="ARBA00000086"/>
    </source>
</evidence>
<keyword evidence="4" id="KW-0489">Methyltransferase</keyword>
<protein>
    <recommendedName>
        <fullName evidence="3">DNA-3-methyladenine glycosylase II</fullName>
        <ecNumber evidence="3">3.2.2.21</ecNumber>
    </recommendedName>
</protein>
<keyword evidence="10" id="KW-0238">DNA-binding</keyword>
<evidence type="ECO:0000259" key="14">
    <source>
        <dbReference type="PROSITE" id="PS01124"/>
    </source>
</evidence>
<dbReference type="EC" id="3.2.2.21" evidence="3"/>
<comment type="catalytic activity">
    <reaction evidence="1">
        <text>Hydrolysis of alkylated DNA, releasing 3-methyladenine, 3-methylguanine, 7-methylguanine and 7-methyladenine.</text>
        <dbReference type="EC" id="3.2.2.21"/>
    </reaction>
</comment>
<evidence type="ECO:0000313" key="16">
    <source>
        <dbReference type="Proteomes" id="UP001318300"/>
    </source>
</evidence>
<dbReference type="InterPro" id="IPR018062">
    <property type="entry name" value="HTH_AraC-typ_CS"/>
</dbReference>
<dbReference type="PROSITE" id="PS00041">
    <property type="entry name" value="HTH_ARAC_FAMILY_1"/>
    <property type="match status" value="1"/>
</dbReference>
<keyword evidence="9" id="KW-0805">Transcription regulation</keyword>
<name>A0ABX0TB21_9MICO</name>
<dbReference type="InterPro" id="IPR003265">
    <property type="entry name" value="HhH-GPD_domain"/>
</dbReference>
<dbReference type="InterPro" id="IPR051912">
    <property type="entry name" value="Alkylbase_DNA_Glycosylase/TA"/>
</dbReference>
<keyword evidence="11" id="KW-0010">Activator</keyword>
<evidence type="ECO:0000256" key="6">
    <source>
        <dbReference type="ARBA" id="ARBA00022723"/>
    </source>
</evidence>
<dbReference type="SUPFAM" id="SSF55945">
    <property type="entry name" value="TATA-box binding protein-like"/>
    <property type="match status" value="1"/>
</dbReference>
<keyword evidence="8" id="KW-0862">Zinc</keyword>
<evidence type="ECO:0000256" key="8">
    <source>
        <dbReference type="ARBA" id="ARBA00022833"/>
    </source>
</evidence>
<keyword evidence="7" id="KW-0227">DNA damage</keyword>
<dbReference type="InterPro" id="IPR018060">
    <property type="entry name" value="HTH_AraC"/>
</dbReference>
<dbReference type="SMART" id="SM00342">
    <property type="entry name" value="HTH_ARAC"/>
    <property type="match status" value="1"/>
</dbReference>
<dbReference type="Gene3D" id="1.10.1670.10">
    <property type="entry name" value="Helix-hairpin-Helix base-excision DNA repair enzymes (C-terminal)"/>
    <property type="match status" value="1"/>
</dbReference>
<sequence>MTTTGADALPAAVPAAVPDALPDSVHDERYRIAASRDARFDGQFVTAVHSTGIYCRPSCPARTPRSSGVTFYRTSAAAHLAGFRACRRCLPEATPGSPEWDLREDVAARAMRLVLDGVVEREGVPGLAARVGYSERQLNRIMTDELGAGPKALSRAHRAQTARTLLTSSDLPIADVAFAAGFASIRQFNDTVREVFALTPTGLRSRRRVAPGGDGALRVHLPARPPFDVQGLLEWHALHALAGMEQVGFDAAGRVASYGRVLDLPGGPGWFRATAAVADGAGSGARAGRVRTGLDLLVRLSDLSDLPTLVARVRSLFDLDADPVAVDAALAAVPELAPVVARVPGMRLPGAVDAHEVVFRTLIGQQVSVAAARTAQTRLVAALGVPVAAGLVPGVVAGPESSDLDDSVVRLFPRAAVIAERGREVLRGPAARVDTIVRVAAALAEGTLVVHGGQSLDELRSGLLAVKGIGPWTADYVALRVRHHPDLFLHSDLAVRNGAQELGLPGTARELSLWSERVAPWRSYLTMHCWRPIIDRAMDRTAATSTNSGKEPR</sequence>
<evidence type="ECO:0000256" key="4">
    <source>
        <dbReference type="ARBA" id="ARBA00022603"/>
    </source>
</evidence>
<keyword evidence="6" id="KW-0479">Metal-binding</keyword>
<dbReference type="InterPro" id="IPR011257">
    <property type="entry name" value="DNA_glycosylase"/>
</dbReference>
<evidence type="ECO:0000256" key="3">
    <source>
        <dbReference type="ARBA" id="ARBA00012000"/>
    </source>
</evidence>
<feature type="domain" description="HTH araC/xylS-type" evidence="14">
    <location>
        <begin position="108"/>
        <end position="206"/>
    </location>
</feature>
<evidence type="ECO:0000256" key="9">
    <source>
        <dbReference type="ARBA" id="ARBA00023015"/>
    </source>
</evidence>
<keyword evidence="16" id="KW-1185">Reference proteome</keyword>
<dbReference type="InterPro" id="IPR010316">
    <property type="entry name" value="AlkA_N"/>
</dbReference>
<dbReference type="Pfam" id="PF12833">
    <property type="entry name" value="HTH_18"/>
    <property type="match status" value="1"/>
</dbReference>
<dbReference type="RefSeq" id="WP_166780435.1">
    <property type="nucleotide sequence ID" value="NZ_JAAOYO010000003.1"/>
</dbReference>